<comment type="subcellular location">
    <subcellularLocation>
        <location evidence="1">Cytoplasm</location>
    </subcellularLocation>
</comment>
<keyword evidence="14" id="KW-1185">Reference proteome</keyword>
<dbReference type="Gene3D" id="2.40.50.140">
    <property type="entry name" value="Nucleic acid-binding proteins"/>
    <property type="match status" value="1"/>
</dbReference>
<dbReference type="SUPFAM" id="SSF89550">
    <property type="entry name" value="PHP domain-like"/>
    <property type="match status" value="1"/>
</dbReference>
<dbReference type="PANTHER" id="PTHR32294">
    <property type="entry name" value="DNA POLYMERASE III SUBUNIT ALPHA"/>
    <property type="match status" value="1"/>
</dbReference>
<dbReference type="SMART" id="SM00306">
    <property type="entry name" value="HintN"/>
    <property type="match status" value="1"/>
</dbReference>
<accession>A0A0A6PCX3</accession>
<dbReference type="GO" id="GO:0016539">
    <property type="term" value="P:intein-mediated protein splicing"/>
    <property type="evidence" value="ECO:0007669"/>
    <property type="project" value="InterPro"/>
</dbReference>
<evidence type="ECO:0000313" key="13">
    <source>
        <dbReference type="EMBL" id="KHD08630.1"/>
    </source>
</evidence>
<evidence type="ECO:0000256" key="3">
    <source>
        <dbReference type="ARBA" id="ARBA00019114"/>
    </source>
</evidence>
<dbReference type="CDD" id="cd04485">
    <property type="entry name" value="DnaE_OBF"/>
    <property type="match status" value="1"/>
</dbReference>
<dbReference type="InterPro" id="IPR040982">
    <property type="entry name" value="DNA_pol3_finger"/>
</dbReference>
<dbReference type="SMART" id="SM00481">
    <property type="entry name" value="POLIIIAc"/>
    <property type="match status" value="1"/>
</dbReference>
<dbReference type="InterPro" id="IPR004013">
    <property type="entry name" value="PHP_dom"/>
</dbReference>
<dbReference type="PROSITE" id="PS50818">
    <property type="entry name" value="INTEIN_C_TER"/>
    <property type="match status" value="1"/>
</dbReference>
<dbReference type="InterPro" id="IPR006141">
    <property type="entry name" value="Intein_N"/>
</dbReference>
<gene>
    <name evidence="13" type="ORF">PN36_01750</name>
</gene>
<keyword evidence="5" id="KW-0808">Transferase</keyword>
<protein>
    <recommendedName>
        <fullName evidence="3">DNA polymerase III subunit alpha</fullName>
        <ecNumber evidence="2">2.7.7.7</ecNumber>
    </recommendedName>
</protein>
<dbReference type="Proteomes" id="UP000030428">
    <property type="component" value="Unassembled WGS sequence"/>
</dbReference>
<dbReference type="InterPro" id="IPR029460">
    <property type="entry name" value="DNAPol_HHH"/>
</dbReference>
<dbReference type="InterPro" id="IPR003587">
    <property type="entry name" value="Hint_dom_N"/>
</dbReference>
<evidence type="ECO:0000256" key="6">
    <source>
        <dbReference type="ARBA" id="ARBA00022695"/>
    </source>
</evidence>
<dbReference type="Gene3D" id="1.10.150.870">
    <property type="match status" value="1"/>
</dbReference>
<dbReference type="EC" id="2.7.7.7" evidence="2"/>
<organism evidence="13 14">
    <name type="scientific">Candidatus Thiomargarita nelsonii</name>
    <dbReference type="NCBI Taxonomy" id="1003181"/>
    <lineage>
        <taxon>Bacteria</taxon>
        <taxon>Pseudomonadati</taxon>
        <taxon>Pseudomonadota</taxon>
        <taxon>Gammaproteobacteria</taxon>
        <taxon>Thiotrichales</taxon>
        <taxon>Thiotrichaceae</taxon>
        <taxon>Thiomargarita</taxon>
    </lineage>
</organism>
<dbReference type="GO" id="GO:0008408">
    <property type="term" value="F:3'-5' exonuclease activity"/>
    <property type="evidence" value="ECO:0007669"/>
    <property type="project" value="InterPro"/>
</dbReference>
<proteinExistence type="predicted"/>
<dbReference type="Pfam" id="PF17657">
    <property type="entry name" value="DNA_pol3_finger"/>
    <property type="match status" value="1"/>
</dbReference>
<dbReference type="GO" id="GO:0006260">
    <property type="term" value="P:DNA replication"/>
    <property type="evidence" value="ECO:0007669"/>
    <property type="project" value="UniProtKB-KW"/>
</dbReference>
<name>A0A0A6PCX3_9GAMM</name>
<evidence type="ECO:0000256" key="2">
    <source>
        <dbReference type="ARBA" id="ARBA00012417"/>
    </source>
</evidence>
<evidence type="ECO:0000259" key="11">
    <source>
        <dbReference type="SMART" id="SM00306"/>
    </source>
</evidence>
<dbReference type="InterPro" id="IPR016195">
    <property type="entry name" value="Pol/histidinol_Pase-like"/>
</dbReference>
<evidence type="ECO:0000256" key="8">
    <source>
        <dbReference type="ARBA" id="ARBA00022932"/>
    </source>
</evidence>
<dbReference type="InterPro" id="IPR004365">
    <property type="entry name" value="NA-bd_OB_tRNA"/>
</dbReference>
<dbReference type="Pfam" id="PF14890">
    <property type="entry name" value="Intein_splicing"/>
    <property type="match status" value="1"/>
</dbReference>
<dbReference type="InterPro" id="IPR030934">
    <property type="entry name" value="Intein_C"/>
</dbReference>
<dbReference type="InterPro" id="IPR012340">
    <property type="entry name" value="NA-bd_OB-fold"/>
</dbReference>
<feature type="domain" description="Hint" evidence="11">
    <location>
        <begin position="695"/>
        <end position="797"/>
    </location>
</feature>
<dbReference type="FunFam" id="1.10.150.870:FF:000001">
    <property type="entry name" value="DNA polymerase III subunit alpha"/>
    <property type="match status" value="1"/>
</dbReference>
<dbReference type="SMART" id="SM00305">
    <property type="entry name" value="HintC"/>
    <property type="match status" value="1"/>
</dbReference>
<dbReference type="Pfam" id="PF20914">
    <property type="entry name" value="DNA_pol_IIIA_C"/>
    <property type="match status" value="1"/>
</dbReference>
<dbReference type="Pfam" id="PF14579">
    <property type="entry name" value="HHH_6"/>
    <property type="match status" value="1"/>
</dbReference>
<keyword evidence="8" id="KW-0239">DNA-directed DNA polymerase</keyword>
<evidence type="ECO:0000256" key="9">
    <source>
        <dbReference type="ARBA" id="ARBA00049244"/>
    </source>
</evidence>
<dbReference type="NCBIfam" id="TIGR01443">
    <property type="entry name" value="intein_Cterm"/>
    <property type="match status" value="1"/>
</dbReference>
<dbReference type="InterPro" id="IPR049821">
    <property type="entry name" value="PolIIIA_DnaE1_PHP"/>
</dbReference>
<dbReference type="FunFam" id="1.10.10.1600:FF:000001">
    <property type="entry name" value="DNA polymerase III subunit alpha"/>
    <property type="match status" value="1"/>
</dbReference>
<dbReference type="PANTHER" id="PTHR32294:SF0">
    <property type="entry name" value="DNA POLYMERASE III SUBUNIT ALPHA"/>
    <property type="match status" value="1"/>
</dbReference>
<evidence type="ECO:0000256" key="1">
    <source>
        <dbReference type="ARBA" id="ARBA00004496"/>
    </source>
</evidence>
<sequence length="1296" mass="146209">MRFVHLHLHSEYSLLDSLIRIKPLVKAVREAGMPACAITDQSNLFALVKFYRAAQSAGIKPIIGVDVRLHESTSRLVLLCQNDIGYRNLTRLVSRSYTEGQVKDVPYLHHAWFKGATEGLIALSGGREGEIEQALLAGQAQLARQRLDDWNALFPKRFYLELQRTGRPNEEEAIHAAVELALETGIPVVATNDVCFLNTDEFDAHEVRVCIHDSKIITDKNRPHRHSPQQYLRTGQEMAELFADIPEAIENTWQIAQRCNLELSLGKNYLPDFPDIPEEESVEDYFRRQAKLGLEQRLARLFDNSGEEFAEQRRPYDERLAHELDVIVQMGFPGYFLIVADFIQWAKENHIPVGPGRGSGAGSLVAYALSITDLDPIHYYLLFERFLNPERVSMPDFDIDFCMEGRDDVINYVAQRYGRERVSQIITYGTMTAKAVVRDVGRVLAHPHGFVDKIAKLIPFELGITLDKALEKEDTLRSRYQQEEDVRALIDMARQLEGLTRNSGKHAGGVVIAPTVLTDFTPLYCEQDSTDLMTQFDKNDVEAVGLVKFDFLGLRTLTIIKWALETINRFADPQIDISKIPLDDAQTYDLLKRGDTTAVFQLESSGIKKLVRQLLPDSFEEIIALVALYRPGPLQSGMVDDFIKRKHGEAKIEYPHPDLAPILKSTYGVIVYQEQVMQIAQVLAGYTLGGADLLRRCLSGTTEILDAATGRLVTLSEIASKHEYWLGRKVFCLSLETQKITQQPITAIYPNGIRDVWEITTKTHRKIRATGDHLFYTLLGWKPLNDFKVKDRIGLALPITHSSDISESDVFWDEIVSIEYIGKEEVFDLSIPETHNFVANDFIAHNCMGKKNPKEMAEQRTVFTEGAVARGVNEKKSTDIFDLMENFAAYGFNRSHSAAYALVSYQTAWLKAHYPAAFMAAVLSADMDNTDKVVMLTEECRTMKLNVLPPNINAGCYKFTVSEEQNQSINYGLGAIKGAGEAAVDNIVTERDKNRHFTDLFDFCRRVDLRKVSRRLLEPLIKSGAFDNLGANRAVMFASLANAIKMAERHSNDTATGQNDIFALNNNAQKSSEEKPLFAQNVKPWSDKEQLKGEKESLGLYISGHPIKAYLAELAPHIQLVKIRPTEKTKTVRVAGWVIELRTTSNQRGRMAFITLDDSTGRLEVKVYSELYPTVQEMLIKDTLLMVEGEVRFDEYSGGYSMTAQKIFTLDSARETFAKCLELSVSAQEAPEAFAKKIVDTLSHHRQERCSVLIHYQRADAQVDLLLGKSWRVNPTAGLLQDLKNVLGEDEVKVVY</sequence>
<dbReference type="InterPro" id="IPR003141">
    <property type="entry name" value="Pol/His_phosphatase_N"/>
</dbReference>
<dbReference type="NCBIfam" id="TIGR01445">
    <property type="entry name" value="intein_Nterm"/>
    <property type="match status" value="1"/>
</dbReference>
<evidence type="ECO:0000256" key="4">
    <source>
        <dbReference type="ARBA" id="ARBA00022490"/>
    </source>
</evidence>
<dbReference type="NCBIfam" id="NF004226">
    <property type="entry name" value="PRK05673.1"/>
    <property type="match status" value="1"/>
</dbReference>
<evidence type="ECO:0000256" key="7">
    <source>
        <dbReference type="ARBA" id="ARBA00022705"/>
    </source>
</evidence>
<dbReference type="Pfam" id="PF02811">
    <property type="entry name" value="PHP"/>
    <property type="match status" value="1"/>
</dbReference>
<dbReference type="PROSITE" id="PS50817">
    <property type="entry name" value="INTEIN_N_TER"/>
    <property type="match status" value="1"/>
</dbReference>
<dbReference type="CDD" id="cd07433">
    <property type="entry name" value="PHP_PolIIIA_DnaE1"/>
    <property type="match status" value="1"/>
</dbReference>
<reference evidence="13 14" key="1">
    <citation type="journal article" date="2016" name="Front. Microbiol.">
        <title>Single-Cell (Meta-)Genomics of a Dimorphic Candidatus Thiomargarita nelsonii Reveals Genomic Plasticity.</title>
        <authorList>
            <person name="Flood B.E."/>
            <person name="Fliss P."/>
            <person name="Jones D.S."/>
            <person name="Dick G.J."/>
            <person name="Jain S."/>
            <person name="Kaster A.K."/>
            <person name="Winkel M."/>
            <person name="Mussmann M."/>
            <person name="Bailey J."/>
        </authorList>
    </citation>
    <scope>NUCLEOTIDE SEQUENCE [LARGE SCALE GENOMIC DNA]</scope>
    <source>
        <strain evidence="13">Hydrate Ridge</strain>
    </source>
</reference>
<dbReference type="Pfam" id="PF01336">
    <property type="entry name" value="tRNA_anti-codon"/>
    <property type="match status" value="1"/>
</dbReference>
<comment type="catalytic activity">
    <reaction evidence="9">
        <text>DNA(n) + a 2'-deoxyribonucleoside 5'-triphosphate = DNA(n+1) + diphosphate</text>
        <dbReference type="Rhea" id="RHEA:22508"/>
        <dbReference type="Rhea" id="RHEA-COMP:17339"/>
        <dbReference type="Rhea" id="RHEA-COMP:17340"/>
        <dbReference type="ChEBI" id="CHEBI:33019"/>
        <dbReference type="ChEBI" id="CHEBI:61560"/>
        <dbReference type="ChEBI" id="CHEBI:173112"/>
        <dbReference type="EC" id="2.7.7.7"/>
    </reaction>
</comment>
<keyword evidence="4" id="KW-0963">Cytoplasm</keyword>
<dbReference type="InterPro" id="IPR003586">
    <property type="entry name" value="Hint_dom_C"/>
</dbReference>
<dbReference type="InterPro" id="IPR011708">
    <property type="entry name" value="DNA_pol3_alpha_NTPase_dom"/>
</dbReference>
<dbReference type="SUPFAM" id="SSF51294">
    <property type="entry name" value="Hedgehog/intein (Hint) domain"/>
    <property type="match status" value="1"/>
</dbReference>
<evidence type="ECO:0000259" key="12">
    <source>
        <dbReference type="SMART" id="SM00481"/>
    </source>
</evidence>
<dbReference type="Gene3D" id="1.10.10.1600">
    <property type="entry name" value="Bacterial DNA polymerase III alpha subunit, thumb domain"/>
    <property type="match status" value="1"/>
</dbReference>
<dbReference type="InterPro" id="IPR004805">
    <property type="entry name" value="DnaE2/DnaE/PolC"/>
</dbReference>
<dbReference type="GO" id="GO:0005737">
    <property type="term" value="C:cytoplasm"/>
    <property type="evidence" value="ECO:0007669"/>
    <property type="project" value="UniProtKB-SubCell"/>
</dbReference>
<feature type="domain" description="Polymerase/histidinol phosphatase N-terminal" evidence="12">
    <location>
        <begin position="4"/>
        <end position="71"/>
    </location>
</feature>
<dbReference type="Pfam" id="PF07733">
    <property type="entry name" value="DNA_pol3_alpha"/>
    <property type="match status" value="1"/>
</dbReference>
<dbReference type="GO" id="GO:0003887">
    <property type="term" value="F:DNA-directed DNA polymerase activity"/>
    <property type="evidence" value="ECO:0007669"/>
    <property type="project" value="UniProtKB-KW"/>
</dbReference>
<evidence type="ECO:0000259" key="10">
    <source>
        <dbReference type="SMART" id="SM00305"/>
    </source>
</evidence>
<evidence type="ECO:0000313" key="14">
    <source>
        <dbReference type="Proteomes" id="UP000030428"/>
    </source>
</evidence>
<comment type="caution">
    <text evidence="13">The sequence shown here is derived from an EMBL/GenBank/DDBJ whole genome shotgun (WGS) entry which is preliminary data.</text>
</comment>
<dbReference type="EMBL" id="JSZA02000004">
    <property type="protein sequence ID" value="KHD08630.1"/>
    <property type="molecule type" value="Genomic_DNA"/>
</dbReference>
<dbReference type="Gene3D" id="3.20.20.140">
    <property type="entry name" value="Metal-dependent hydrolases"/>
    <property type="match status" value="1"/>
</dbReference>
<dbReference type="NCBIfam" id="TIGR00594">
    <property type="entry name" value="polc"/>
    <property type="match status" value="1"/>
</dbReference>
<keyword evidence="6" id="KW-0548">Nucleotidyltransferase</keyword>
<keyword evidence="7" id="KW-0235">DNA replication</keyword>
<dbReference type="InterPro" id="IPR036844">
    <property type="entry name" value="Hint_dom_sf"/>
</dbReference>
<dbReference type="SUPFAM" id="SSF50249">
    <property type="entry name" value="Nucleic acid-binding proteins"/>
    <property type="match status" value="1"/>
</dbReference>
<dbReference type="InterPro" id="IPR048472">
    <property type="entry name" value="DNA_pol_IIIA_C"/>
</dbReference>
<dbReference type="InterPro" id="IPR041931">
    <property type="entry name" value="DNA_pol3_alpha_thumb_dom"/>
</dbReference>
<dbReference type="GO" id="GO:0003676">
    <property type="term" value="F:nucleic acid binding"/>
    <property type="evidence" value="ECO:0007669"/>
    <property type="project" value="InterPro"/>
</dbReference>
<dbReference type="CDD" id="cd00081">
    <property type="entry name" value="Hint"/>
    <property type="match status" value="1"/>
</dbReference>
<dbReference type="Gene3D" id="2.170.16.10">
    <property type="entry name" value="Hedgehog/Intein (Hint) domain"/>
    <property type="match status" value="1"/>
</dbReference>
<feature type="domain" description="Hint" evidence="10">
    <location>
        <begin position="807"/>
        <end position="852"/>
    </location>
</feature>
<evidence type="ECO:0000256" key="5">
    <source>
        <dbReference type="ARBA" id="ARBA00022679"/>
    </source>
</evidence>